<accession>A0A9N9FZB2</accession>
<proteinExistence type="predicted"/>
<evidence type="ECO:0000313" key="1">
    <source>
        <dbReference type="EMBL" id="CAG8568030.1"/>
    </source>
</evidence>
<dbReference type="Proteomes" id="UP000789572">
    <property type="component" value="Unassembled WGS sequence"/>
</dbReference>
<keyword evidence="2" id="KW-1185">Reference proteome</keyword>
<protein>
    <submittedName>
        <fullName evidence="1">633_t:CDS:1</fullName>
    </submittedName>
</protein>
<dbReference type="OrthoDB" id="2417901at2759"/>
<reference evidence="1" key="1">
    <citation type="submission" date="2021-06" db="EMBL/GenBank/DDBJ databases">
        <authorList>
            <person name="Kallberg Y."/>
            <person name="Tangrot J."/>
            <person name="Rosling A."/>
        </authorList>
    </citation>
    <scope>NUCLEOTIDE SEQUENCE</scope>
    <source>
        <strain evidence="1">IA702</strain>
    </source>
</reference>
<evidence type="ECO:0000313" key="2">
    <source>
        <dbReference type="Proteomes" id="UP000789572"/>
    </source>
</evidence>
<dbReference type="AlphaFoldDB" id="A0A9N9FZB2"/>
<organism evidence="1 2">
    <name type="scientific">Paraglomus occultum</name>
    <dbReference type="NCBI Taxonomy" id="144539"/>
    <lineage>
        <taxon>Eukaryota</taxon>
        <taxon>Fungi</taxon>
        <taxon>Fungi incertae sedis</taxon>
        <taxon>Mucoromycota</taxon>
        <taxon>Glomeromycotina</taxon>
        <taxon>Glomeromycetes</taxon>
        <taxon>Paraglomerales</taxon>
        <taxon>Paraglomeraceae</taxon>
        <taxon>Paraglomus</taxon>
    </lineage>
</organism>
<comment type="caution">
    <text evidence="1">The sequence shown here is derived from an EMBL/GenBank/DDBJ whole genome shotgun (WGS) entry which is preliminary data.</text>
</comment>
<dbReference type="EMBL" id="CAJVPJ010000965">
    <property type="protein sequence ID" value="CAG8568030.1"/>
    <property type="molecule type" value="Genomic_DNA"/>
</dbReference>
<name>A0A9N9FZB2_9GLOM</name>
<gene>
    <name evidence="1" type="ORF">POCULU_LOCUS5848</name>
</gene>
<sequence>MEREEVLEDISVGFLILWEIWKNPAFSPKFAKTQSKTRENEFGILGFQVAGRKFNLYVLIKDDEDISRLFLLRSIEIPTQDNKKTVLEFVEALLLLRKQRIIDLETENAEIPELKKKLLRV</sequence>